<evidence type="ECO:0000256" key="4">
    <source>
        <dbReference type="RuleBase" id="RU004004"/>
    </source>
</evidence>
<evidence type="ECO:0000313" key="9">
    <source>
        <dbReference type="EMBL" id="SUA90055.1"/>
    </source>
</evidence>
<dbReference type="EMBL" id="UGSJ01000001">
    <property type="protein sequence ID" value="SUA90055.1"/>
    <property type="molecule type" value="Genomic_DNA"/>
</dbReference>
<dbReference type="GO" id="GO:0009306">
    <property type="term" value="P:protein secretion"/>
    <property type="evidence" value="ECO:0007669"/>
    <property type="project" value="InterPro"/>
</dbReference>
<accession>A0AAJ4ZB20</accession>
<evidence type="ECO:0000259" key="8">
    <source>
        <dbReference type="Pfam" id="PF21304"/>
    </source>
</evidence>
<dbReference type="Proteomes" id="UP000254589">
    <property type="component" value="Unassembled WGS sequence"/>
</dbReference>
<proteinExistence type="inferred from homology"/>
<dbReference type="RefSeq" id="WP_084072445.1">
    <property type="nucleotide sequence ID" value="NZ_CP010310.2"/>
</dbReference>
<evidence type="ECO:0000313" key="10">
    <source>
        <dbReference type="Proteomes" id="UP000254589"/>
    </source>
</evidence>
<dbReference type="InterPro" id="IPR005644">
    <property type="entry name" value="NolW-like"/>
</dbReference>
<feature type="domain" description="NolW-like" evidence="7">
    <location>
        <begin position="209"/>
        <end position="358"/>
    </location>
</feature>
<evidence type="ECO:0000259" key="7">
    <source>
        <dbReference type="Pfam" id="PF03958"/>
    </source>
</evidence>
<reference evidence="9 10" key="1">
    <citation type="submission" date="2018-06" db="EMBL/GenBank/DDBJ databases">
        <authorList>
            <consortium name="Pathogen Informatics"/>
            <person name="Doyle S."/>
        </authorList>
    </citation>
    <scope>NUCLEOTIDE SEQUENCE [LARGE SCALE GENOMIC DNA]</scope>
    <source>
        <strain evidence="9 10">NCTC13159</strain>
    </source>
</reference>
<name>A0AAJ4ZB20_PANPU</name>
<organism evidence="9 10">
    <name type="scientific">Pandoraea pulmonicola</name>
    <dbReference type="NCBI Taxonomy" id="93221"/>
    <lineage>
        <taxon>Bacteria</taxon>
        <taxon>Pseudomonadati</taxon>
        <taxon>Pseudomonadota</taxon>
        <taxon>Betaproteobacteria</taxon>
        <taxon>Burkholderiales</taxon>
        <taxon>Burkholderiaceae</taxon>
        <taxon>Pandoraea</taxon>
    </lineage>
</organism>
<sequence>MFLDSTPIKQACIGLVLLIATAATHGAPSADPLSASGPRAAQSPSSTDVDVPAADTSRARFIARKEPVEQLFKAIGSEIHKATRLSSKARQYRISGEFDLRRPFELIERVTSSLGLIWYFDGQIIYVYDNSEVASAMLAVSSDTVDSLVSSLKKSALYDSRFPIKHAVGTDLVYVSGPPKYVEVVQAAASLLHTQTEFTQRTERHIELIRIRHVPVGERSYTQRGVQSSVSGLAQVLASVLGRGASVTVAPPKDPGARPRDDDSKVTSLPLPAGVGEMPPFDTQTPAPLVPPGNATSTGQLAQGPANATTTATAAAGDVAPMNIVAYPSSNSLLLEGTGQQLATARRLIEQLDVAKDQVELSLWVIDIHKNNFDELGVNWSASGNFGPVNVGFNTAATLSRSQAMQFMASVTALSQQKKARIVSRPILLAQDNSPAVFDNSKTFLVRVRGERVAALEKFTYGTMISVTPHVVSPDGRIEMELNIEDGNSDAPGKGSGLDLPVVSSTKISTVARVQHEQSLLVGGYTQSQNTEGMEKIPLLGDIPMIGRLFQFRNTNDHQSVRLFLIQPRMLAEDARFERERVRTPVDITDAVDALKVLVERSRG</sequence>
<gene>
    <name evidence="9" type="primary">invG_1</name>
    <name evidence="9" type="ORF">NCTC13159_01534</name>
</gene>
<dbReference type="Pfam" id="PF03958">
    <property type="entry name" value="Secretin_N"/>
    <property type="match status" value="1"/>
</dbReference>
<dbReference type="Gene3D" id="3.55.50.30">
    <property type="match status" value="1"/>
</dbReference>
<feature type="compositionally biased region" description="Basic and acidic residues" evidence="5">
    <location>
        <begin position="255"/>
        <end position="265"/>
    </location>
</feature>
<dbReference type="Pfam" id="PF00263">
    <property type="entry name" value="Secretin"/>
    <property type="match status" value="1"/>
</dbReference>
<dbReference type="GO" id="GO:0015627">
    <property type="term" value="C:type II protein secretion system complex"/>
    <property type="evidence" value="ECO:0007669"/>
    <property type="project" value="TreeGrafter"/>
</dbReference>
<comment type="similarity">
    <text evidence="3">Belongs to the bacterial secretin family.</text>
</comment>
<dbReference type="InterPro" id="IPR004846">
    <property type="entry name" value="T2SS/T3SS_dom"/>
</dbReference>
<comment type="subcellular location">
    <subcellularLocation>
        <location evidence="1 4">Cell outer membrane</location>
    </subcellularLocation>
</comment>
<feature type="region of interest" description="Disordered" evidence="5">
    <location>
        <begin position="247"/>
        <end position="275"/>
    </location>
</feature>
<dbReference type="InterPro" id="IPR050810">
    <property type="entry name" value="Bact_Secretion_Sys_Channel"/>
</dbReference>
<dbReference type="PANTHER" id="PTHR30332">
    <property type="entry name" value="PROBABLE GENERAL SECRETION PATHWAY PROTEIN D"/>
    <property type="match status" value="1"/>
</dbReference>
<evidence type="ECO:0000256" key="2">
    <source>
        <dbReference type="ARBA" id="ARBA00022729"/>
    </source>
</evidence>
<protein>
    <submittedName>
        <fullName evidence="9">Type III secretion system outer membrane pore InvG</fullName>
    </submittedName>
</protein>
<dbReference type="InterPro" id="IPR003522">
    <property type="entry name" value="T3SS_OM_pore_YscC"/>
</dbReference>
<dbReference type="Pfam" id="PF21304">
    <property type="entry name" value="T3S_SPI-1_N0"/>
    <property type="match status" value="1"/>
</dbReference>
<dbReference type="NCBIfam" id="TIGR02516">
    <property type="entry name" value="type_III_yscC"/>
    <property type="match status" value="1"/>
</dbReference>
<dbReference type="Gene3D" id="3.30.1370.120">
    <property type="match status" value="2"/>
</dbReference>
<dbReference type="AlphaFoldDB" id="A0AAJ4ZB20"/>
<evidence type="ECO:0000256" key="3">
    <source>
        <dbReference type="RuleBase" id="RU004003"/>
    </source>
</evidence>
<dbReference type="PRINTS" id="PR01337">
    <property type="entry name" value="TYPE3OMGPROT"/>
</dbReference>
<dbReference type="GO" id="GO:0009279">
    <property type="term" value="C:cell outer membrane"/>
    <property type="evidence" value="ECO:0007669"/>
    <property type="project" value="UniProtKB-SubCell"/>
</dbReference>
<dbReference type="InterPro" id="IPR038591">
    <property type="entry name" value="NolW-like_sf"/>
</dbReference>
<dbReference type="InterPro" id="IPR049034">
    <property type="entry name" value="T3S_SPI-1_N0"/>
</dbReference>
<dbReference type="PANTHER" id="PTHR30332:SF5">
    <property type="entry name" value="SPI-1 TYPE 3 SECRETION SYSTEM SECRETIN"/>
    <property type="match status" value="1"/>
</dbReference>
<evidence type="ECO:0000259" key="6">
    <source>
        <dbReference type="Pfam" id="PF00263"/>
    </source>
</evidence>
<keyword evidence="4" id="KW-0813">Transport</keyword>
<feature type="region of interest" description="Disordered" evidence="5">
    <location>
        <begin position="29"/>
        <end position="53"/>
    </location>
</feature>
<keyword evidence="2" id="KW-0732">Signal</keyword>
<feature type="domain" description="Type II/III secretion system secretin-like" evidence="6">
    <location>
        <begin position="413"/>
        <end position="571"/>
    </location>
</feature>
<feature type="domain" description="SPI-1 type 3 secretion system secretin N0" evidence="8">
    <location>
        <begin position="61"/>
        <end position="129"/>
    </location>
</feature>
<evidence type="ECO:0000256" key="1">
    <source>
        <dbReference type="ARBA" id="ARBA00004442"/>
    </source>
</evidence>
<evidence type="ECO:0000256" key="5">
    <source>
        <dbReference type="SAM" id="MobiDB-lite"/>
    </source>
</evidence>
<comment type="caution">
    <text evidence="9">The sequence shown here is derived from an EMBL/GenBank/DDBJ whole genome shotgun (WGS) entry which is preliminary data.</text>
</comment>